<dbReference type="OrthoDB" id="2628809at2"/>
<feature type="domain" description="YqzN/YkzM" evidence="1">
    <location>
        <begin position="14"/>
        <end position="61"/>
    </location>
</feature>
<dbReference type="InterPro" id="IPR058869">
    <property type="entry name" value="YqzN_YkzM"/>
</dbReference>
<name>A0A7X3CLZ3_9BACL</name>
<dbReference type="Proteomes" id="UP000447876">
    <property type="component" value="Unassembled WGS sequence"/>
</dbReference>
<dbReference type="EMBL" id="WNZW01000001">
    <property type="protein sequence ID" value="MUG44279.1"/>
    <property type="molecule type" value="Genomic_DNA"/>
</dbReference>
<gene>
    <name evidence="2" type="ORF">GNP95_04600</name>
</gene>
<evidence type="ECO:0000313" key="3">
    <source>
        <dbReference type="Proteomes" id="UP000447876"/>
    </source>
</evidence>
<dbReference type="RefSeq" id="WP_155609677.1">
    <property type="nucleotide sequence ID" value="NZ_WNZW01000001.1"/>
</dbReference>
<dbReference type="Pfam" id="PF26160">
    <property type="entry name" value="YqzN_YkzM"/>
    <property type="match status" value="1"/>
</dbReference>
<organism evidence="2 3">
    <name type="scientific">Paenibacillus woosongensis</name>
    <dbReference type="NCBI Taxonomy" id="307580"/>
    <lineage>
        <taxon>Bacteria</taxon>
        <taxon>Bacillati</taxon>
        <taxon>Bacillota</taxon>
        <taxon>Bacilli</taxon>
        <taxon>Bacillales</taxon>
        <taxon>Paenibacillaceae</taxon>
        <taxon>Paenibacillus</taxon>
    </lineage>
</organism>
<reference evidence="2 3" key="1">
    <citation type="submission" date="2019-11" db="EMBL/GenBank/DDBJ databases">
        <title>Draft genome sequences of five Paenibacillus species of dairy origin.</title>
        <authorList>
            <person name="Olajide A.M."/>
            <person name="Chen S."/>
            <person name="Lapointe G."/>
        </authorList>
    </citation>
    <scope>NUCLEOTIDE SEQUENCE [LARGE SCALE GENOMIC DNA]</scope>
    <source>
        <strain evidence="2 3">12CR55</strain>
    </source>
</reference>
<evidence type="ECO:0000313" key="2">
    <source>
        <dbReference type="EMBL" id="MUG44279.1"/>
    </source>
</evidence>
<proteinExistence type="predicted"/>
<evidence type="ECO:0000259" key="1">
    <source>
        <dbReference type="Pfam" id="PF26160"/>
    </source>
</evidence>
<protein>
    <recommendedName>
        <fullName evidence="1">YqzN/YkzM domain-containing protein</fullName>
    </recommendedName>
</protein>
<comment type="caution">
    <text evidence="2">The sequence shown here is derived from an EMBL/GenBank/DDBJ whole genome shotgun (WGS) entry which is preliminary data.</text>
</comment>
<accession>A0A7X3CLZ3</accession>
<sequence>MAKKEEDTKQKTNAARFTKEQFVQSEQWQGVDRDILSIVLEDNKTYTIAQATQLVEQFMTRGVK</sequence>
<dbReference type="AlphaFoldDB" id="A0A7X3CLZ3"/>